<reference evidence="1 2" key="1">
    <citation type="submission" date="2018-03" db="EMBL/GenBank/DDBJ databases">
        <title>Genomic Encyclopedia of Archaeal and Bacterial Type Strains, Phase II (KMG-II): from individual species to whole genera.</title>
        <authorList>
            <person name="Goeker M."/>
        </authorList>
    </citation>
    <scope>NUCLEOTIDE SEQUENCE [LARGE SCALE GENOMIC DNA]</scope>
    <source>
        <strain evidence="1 2">DSM 45211</strain>
    </source>
</reference>
<dbReference type="Proteomes" id="UP000243528">
    <property type="component" value="Unassembled WGS sequence"/>
</dbReference>
<comment type="caution">
    <text evidence="1">The sequence shown here is derived from an EMBL/GenBank/DDBJ whole genome shotgun (WGS) entry which is preliminary data.</text>
</comment>
<dbReference type="AlphaFoldDB" id="A0A2P8E9E9"/>
<dbReference type="RefSeq" id="WP_129710920.1">
    <property type="nucleotide sequence ID" value="NZ_ML142901.1"/>
</dbReference>
<evidence type="ECO:0000313" key="2">
    <source>
        <dbReference type="Proteomes" id="UP000243528"/>
    </source>
</evidence>
<accession>A0A2P8E9E9</accession>
<evidence type="ECO:0000313" key="1">
    <source>
        <dbReference type="EMBL" id="PSL06068.1"/>
    </source>
</evidence>
<dbReference type="OrthoDB" id="3742379at2"/>
<organism evidence="1 2">
    <name type="scientific">Haloactinopolyspora alba</name>
    <dbReference type="NCBI Taxonomy" id="648780"/>
    <lineage>
        <taxon>Bacteria</taxon>
        <taxon>Bacillati</taxon>
        <taxon>Actinomycetota</taxon>
        <taxon>Actinomycetes</taxon>
        <taxon>Jiangellales</taxon>
        <taxon>Jiangellaceae</taxon>
        <taxon>Haloactinopolyspora</taxon>
    </lineage>
</organism>
<proteinExistence type="predicted"/>
<name>A0A2P8E9E9_9ACTN</name>
<dbReference type="EMBL" id="PYGE01000003">
    <property type="protein sequence ID" value="PSL06068.1"/>
    <property type="molecule type" value="Genomic_DNA"/>
</dbReference>
<protein>
    <recommendedName>
        <fullName evidence="3">ATP/GTP-binding protein</fullName>
    </recommendedName>
</protein>
<sequence length="179" mass="19013">MWLPSGPAAPEPVDPEALARQVLSGMNLEPVDIGMAPTPIEQDPDSMGLVGAPNWMWVRDPGPTTWGPLTDTGSEGAVTVTVAAQVDEAVWDMGDGSSVTCTSPGDPYDTAYGVRESPSCGHRYERTSRGQPDQAYAVSATTQWSVEWEASTGATGTLEVDPLTSTVHVRIGERQVIEQ</sequence>
<keyword evidence="2" id="KW-1185">Reference proteome</keyword>
<gene>
    <name evidence="1" type="ORF">CLV30_103223</name>
</gene>
<evidence type="ECO:0008006" key="3">
    <source>
        <dbReference type="Google" id="ProtNLM"/>
    </source>
</evidence>